<feature type="region of interest" description="Disordered" evidence="2">
    <location>
        <begin position="157"/>
        <end position="200"/>
    </location>
</feature>
<dbReference type="PROSITE" id="PS00463">
    <property type="entry name" value="ZN2_CY6_FUNGAL_1"/>
    <property type="match status" value="1"/>
</dbReference>
<evidence type="ECO:0000256" key="1">
    <source>
        <dbReference type="ARBA" id="ARBA00023242"/>
    </source>
</evidence>
<keyword evidence="5" id="KW-1185">Reference proteome</keyword>
<gene>
    <name evidence="4" type="ORF">AOQ84DRAFT_439464</name>
</gene>
<feature type="compositionally biased region" description="Polar residues" evidence="2">
    <location>
        <begin position="108"/>
        <end position="120"/>
    </location>
</feature>
<dbReference type="SMART" id="SM00066">
    <property type="entry name" value="GAL4"/>
    <property type="match status" value="2"/>
</dbReference>
<name>A0A8E2JTD2_9PEZI</name>
<feature type="compositionally biased region" description="Low complexity" evidence="2">
    <location>
        <begin position="121"/>
        <end position="135"/>
    </location>
</feature>
<feature type="domain" description="Zn(2)-C6 fungal-type" evidence="3">
    <location>
        <begin position="414"/>
        <end position="448"/>
    </location>
</feature>
<dbReference type="CDD" id="cd00067">
    <property type="entry name" value="GAL4"/>
    <property type="match status" value="1"/>
</dbReference>
<dbReference type="Gene3D" id="4.10.240.10">
    <property type="entry name" value="Zn(2)-C6 fungal-type DNA-binding domain"/>
    <property type="match status" value="1"/>
</dbReference>
<accession>A0A8E2JTD2</accession>
<feature type="region of interest" description="Disordered" evidence="2">
    <location>
        <begin position="95"/>
        <end position="135"/>
    </location>
</feature>
<keyword evidence="1" id="KW-0539">Nucleus</keyword>
<organism evidence="4 5">
    <name type="scientific">Glonium stellatum</name>
    <dbReference type="NCBI Taxonomy" id="574774"/>
    <lineage>
        <taxon>Eukaryota</taxon>
        <taxon>Fungi</taxon>
        <taxon>Dikarya</taxon>
        <taxon>Ascomycota</taxon>
        <taxon>Pezizomycotina</taxon>
        <taxon>Dothideomycetes</taxon>
        <taxon>Pleosporomycetidae</taxon>
        <taxon>Gloniales</taxon>
        <taxon>Gloniaceae</taxon>
        <taxon>Glonium</taxon>
    </lineage>
</organism>
<dbReference type="PROSITE" id="PS50048">
    <property type="entry name" value="ZN2_CY6_FUNGAL_2"/>
    <property type="match status" value="1"/>
</dbReference>
<evidence type="ECO:0000259" key="3">
    <source>
        <dbReference type="PROSITE" id="PS50048"/>
    </source>
</evidence>
<dbReference type="AlphaFoldDB" id="A0A8E2JTD2"/>
<dbReference type="InterPro" id="IPR001138">
    <property type="entry name" value="Zn2Cys6_DnaBD"/>
</dbReference>
<evidence type="ECO:0000313" key="4">
    <source>
        <dbReference type="EMBL" id="OCL08627.1"/>
    </source>
</evidence>
<dbReference type="GO" id="GO:0008270">
    <property type="term" value="F:zinc ion binding"/>
    <property type="evidence" value="ECO:0007669"/>
    <property type="project" value="InterPro"/>
</dbReference>
<dbReference type="OrthoDB" id="5303703at2759"/>
<reference evidence="4 5" key="1">
    <citation type="journal article" date="2016" name="Nat. Commun.">
        <title>Ectomycorrhizal ecology is imprinted in the genome of the dominant symbiotic fungus Cenococcum geophilum.</title>
        <authorList>
            <consortium name="DOE Joint Genome Institute"/>
            <person name="Peter M."/>
            <person name="Kohler A."/>
            <person name="Ohm R.A."/>
            <person name="Kuo A."/>
            <person name="Krutzmann J."/>
            <person name="Morin E."/>
            <person name="Arend M."/>
            <person name="Barry K.W."/>
            <person name="Binder M."/>
            <person name="Choi C."/>
            <person name="Clum A."/>
            <person name="Copeland A."/>
            <person name="Grisel N."/>
            <person name="Haridas S."/>
            <person name="Kipfer T."/>
            <person name="LaButti K."/>
            <person name="Lindquist E."/>
            <person name="Lipzen A."/>
            <person name="Maire R."/>
            <person name="Meier B."/>
            <person name="Mihaltcheva S."/>
            <person name="Molinier V."/>
            <person name="Murat C."/>
            <person name="Poggeler S."/>
            <person name="Quandt C.A."/>
            <person name="Sperisen C."/>
            <person name="Tritt A."/>
            <person name="Tisserant E."/>
            <person name="Crous P.W."/>
            <person name="Henrissat B."/>
            <person name="Nehls U."/>
            <person name="Egli S."/>
            <person name="Spatafora J.W."/>
            <person name="Grigoriev I.V."/>
            <person name="Martin F.M."/>
        </authorList>
    </citation>
    <scope>NUCLEOTIDE SEQUENCE [LARGE SCALE GENOMIC DNA]</scope>
    <source>
        <strain evidence="4 5">CBS 207.34</strain>
    </source>
</reference>
<feature type="region of interest" description="Disordered" evidence="2">
    <location>
        <begin position="376"/>
        <end position="395"/>
    </location>
</feature>
<dbReference type="Proteomes" id="UP000250140">
    <property type="component" value="Unassembled WGS sequence"/>
</dbReference>
<dbReference type="GO" id="GO:0000981">
    <property type="term" value="F:DNA-binding transcription factor activity, RNA polymerase II-specific"/>
    <property type="evidence" value="ECO:0007669"/>
    <property type="project" value="InterPro"/>
</dbReference>
<dbReference type="SUPFAM" id="SSF57701">
    <property type="entry name" value="Zn2/Cys6 DNA-binding domain"/>
    <property type="match status" value="1"/>
</dbReference>
<feature type="region of interest" description="Disordered" evidence="2">
    <location>
        <begin position="227"/>
        <end position="283"/>
    </location>
</feature>
<proteinExistence type="predicted"/>
<protein>
    <recommendedName>
        <fullName evidence="3">Zn(2)-C6 fungal-type domain-containing protein</fullName>
    </recommendedName>
</protein>
<dbReference type="EMBL" id="KV749628">
    <property type="protein sequence ID" value="OCL08627.1"/>
    <property type="molecule type" value="Genomic_DNA"/>
</dbReference>
<evidence type="ECO:0000313" key="5">
    <source>
        <dbReference type="Proteomes" id="UP000250140"/>
    </source>
</evidence>
<dbReference type="InterPro" id="IPR036864">
    <property type="entry name" value="Zn2-C6_fun-type_DNA-bd_sf"/>
</dbReference>
<evidence type="ECO:0000256" key="2">
    <source>
        <dbReference type="SAM" id="MobiDB-lite"/>
    </source>
</evidence>
<sequence>MSITMTNALQSPFYSPSQQVFSSFSQENLSEFHHSHDDYNDTYQQNYQQDYQGEDQFYSDEAPRIQDQPLLGGVPDSQPNHHFDLTMDEYNHNFIPSLDYHEPEPFPVQTQYEPSPTSTNPASHPSPASDANPPAAERKYELRAAARNVMNIPQTWYDQDESGTYDPAAERRRPAAARKRKLSALNGKAEPINSSSEDCQKEPSLIVTFRFASSSAYDVLRQCPDNEPVQYLDGRDPSNPNGFLDSDEDDGGAASPSRPLSSRRHARSRQNLNNSPPLPAIPDPLGLVDDLRHHPAARGCKICRKANTVCPLQTFGGSYPCTYCVTEDVHCELITPPTIKDACLRCQRFRRRCSYLHDGTAEGPCDECVQEWKKARDSGDEENEQEPCLAGPAPGSGPRAWIELMPVTERKFKACTACRQVKKRCSLKSKTAKPPCRSCKDAGIECTFEEICRMNKGSVLFSRTSGISNEFSPGAAFALYIRYLGAFMSW</sequence>